<organism evidence="1 2">
    <name type="scientific">Paractinoplanes rishiriensis</name>
    <dbReference type="NCBI Taxonomy" id="1050105"/>
    <lineage>
        <taxon>Bacteria</taxon>
        <taxon>Bacillati</taxon>
        <taxon>Actinomycetota</taxon>
        <taxon>Actinomycetes</taxon>
        <taxon>Micromonosporales</taxon>
        <taxon>Micromonosporaceae</taxon>
        <taxon>Paractinoplanes</taxon>
    </lineage>
</organism>
<sequence length="69" mass="6997">MSETGAASSRHRRSAVVLLGGLAAGAVLGAALSANTDQPISEQFRDAFTPGVAEPAAYRPESIVISDPS</sequence>
<keyword evidence="2" id="KW-1185">Reference proteome</keyword>
<gene>
    <name evidence="1" type="ORF">Ari01nite_51440</name>
</gene>
<proteinExistence type="predicted"/>
<evidence type="ECO:0000313" key="1">
    <source>
        <dbReference type="EMBL" id="GIE97679.1"/>
    </source>
</evidence>
<reference evidence="1" key="1">
    <citation type="submission" date="2021-01" db="EMBL/GenBank/DDBJ databases">
        <title>Whole genome shotgun sequence of Actinoplanes rishiriensis NBRC 108556.</title>
        <authorList>
            <person name="Komaki H."/>
            <person name="Tamura T."/>
        </authorList>
    </citation>
    <scope>NUCLEOTIDE SEQUENCE</scope>
    <source>
        <strain evidence="1">NBRC 108556</strain>
    </source>
</reference>
<evidence type="ECO:0000313" key="2">
    <source>
        <dbReference type="Proteomes" id="UP000636960"/>
    </source>
</evidence>
<protein>
    <submittedName>
        <fullName evidence="1">Uncharacterized protein</fullName>
    </submittedName>
</protein>
<dbReference type="AlphaFoldDB" id="A0A919K1G3"/>
<dbReference type="EMBL" id="BOMV01000057">
    <property type="protein sequence ID" value="GIE97679.1"/>
    <property type="molecule type" value="Genomic_DNA"/>
</dbReference>
<dbReference type="Proteomes" id="UP000636960">
    <property type="component" value="Unassembled WGS sequence"/>
</dbReference>
<comment type="caution">
    <text evidence="1">The sequence shown here is derived from an EMBL/GenBank/DDBJ whole genome shotgun (WGS) entry which is preliminary data.</text>
</comment>
<name>A0A919K1G3_9ACTN</name>
<accession>A0A919K1G3</accession>
<dbReference type="RefSeq" id="WP_203784718.1">
    <property type="nucleotide sequence ID" value="NZ_BOMV01000057.1"/>
</dbReference>